<dbReference type="PROSITE" id="PS51722">
    <property type="entry name" value="G_TR_2"/>
    <property type="match status" value="1"/>
</dbReference>
<keyword evidence="5" id="KW-0342">GTP-binding</keyword>
<dbReference type="EMBL" id="OZ023715">
    <property type="protein sequence ID" value="CAK9864498.1"/>
    <property type="molecule type" value="Genomic_DNA"/>
</dbReference>
<dbReference type="CDD" id="cd03702">
    <property type="entry name" value="IF2_mtIF2_II"/>
    <property type="match status" value="1"/>
</dbReference>
<name>A0ABP1APL7_9BRYO</name>
<feature type="domain" description="Tr-type G" evidence="9">
    <location>
        <begin position="602"/>
        <end position="775"/>
    </location>
</feature>
<dbReference type="Proteomes" id="UP001497522">
    <property type="component" value="Chromosome 14"/>
</dbReference>
<protein>
    <recommendedName>
        <fullName evidence="7">Translation initiation factor IF-2, chloroplastic</fullName>
    </recommendedName>
</protein>
<dbReference type="InterPro" id="IPR053905">
    <property type="entry name" value="EF-G-like_DII"/>
</dbReference>
<evidence type="ECO:0000256" key="7">
    <source>
        <dbReference type="ARBA" id="ARBA00044105"/>
    </source>
</evidence>
<dbReference type="Pfam" id="PF11987">
    <property type="entry name" value="IF-2"/>
    <property type="match status" value="1"/>
</dbReference>
<dbReference type="Gene3D" id="2.40.30.10">
    <property type="entry name" value="Translation factors"/>
    <property type="match status" value="2"/>
</dbReference>
<evidence type="ECO:0000256" key="4">
    <source>
        <dbReference type="ARBA" id="ARBA00022917"/>
    </source>
</evidence>
<feature type="region of interest" description="Disordered" evidence="8">
    <location>
        <begin position="431"/>
        <end position="463"/>
    </location>
</feature>
<dbReference type="InterPro" id="IPR015760">
    <property type="entry name" value="TIF_IF2"/>
</dbReference>
<dbReference type="CDD" id="cd01887">
    <property type="entry name" value="IF2_eIF5B"/>
    <property type="match status" value="1"/>
</dbReference>
<evidence type="ECO:0000256" key="8">
    <source>
        <dbReference type="SAM" id="MobiDB-lite"/>
    </source>
</evidence>
<dbReference type="CDD" id="cd03692">
    <property type="entry name" value="mtIF2_IVc"/>
    <property type="match status" value="1"/>
</dbReference>
<dbReference type="InterPro" id="IPR006847">
    <property type="entry name" value="IF2_N"/>
</dbReference>
<dbReference type="InterPro" id="IPR000178">
    <property type="entry name" value="TF_IF2_bacterial-like"/>
</dbReference>
<dbReference type="PROSITE" id="PS01176">
    <property type="entry name" value="IF2"/>
    <property type="match status" value="1"/>
</dbReference>
<dbReference type="NCBIfam" id="TIGR00231">
    <property type="entry name" value="small_GTP"/>
    <property type="match status" value="1"/>
</dbReference>
<dbReference type="InterPro" id="IPR027417">
    <property type="entry name" value="P-loop_NTPase"/>
</dbReference>
<dbReference type="InterPro" id="IPR009000">
    <property type="entry name" value="Transl_B-barrel_sf"/>
</dbReference>
<evidence type="ECO:0000259" key="9">
    <source>
        <dbReference type="PROSITE" id="PS51722"/>
    </source>
</evidence>
<comment type="similarity">
    <text evidence="1">Belongs to the TRAFAC class translation factor GTPase superfamily. Classic translation factor GTPase family. IF-2 subfamily.</text>
</comment>
<evidence type="ECO:0000256" key="1">
    <source>
        <dbReference type="ARBA" id="ARBA00007733"/>
    </source>
</evidence>
<dbReference type="InterPro" id="IPR000795">
    <property type="entry name" value="T_Tr_GTP-bd_dom"/>
</dbReference>
<keyword evidence="4" id="KW-0648">Protein biosynthesis</keyword>
<keyword evidence="2" id="KW-0396">Initiation factor</keyword>
<dbReference type="InterPro" id="IPR023115">
    <property type="entry name" value="TIF_IF2_dom3"/>
</dbReference>
<feature type="region of interest" description="Disordered" evidence="8">
    <location>
        <begin position="267"/>
        <end position="419"/>
    </location>
</feature>
<dbReference type="Pfam" id="PF04760">
    <property type="entry name" value="IF2_N"/>
    <property type="match status" value="1"/>
</dbReference>
<proteinExistence type="inferred from homology"/>
<evidence type="ECO:0000256" key="5">
    <source>
        <dbReference type="ARBA" id="ARBA00023134"/>
    </source>
</evidence>
<dbReference type="Gene3D" id="3.40.50.300">
    <property type="entry name" value="P-loop containing nucleotide triphosphate hydrolases"/>
    <property type="match status" value="1"/>
</dbReference>
<dbReference type="Pfam" id="PF22042">
    <property type="entry name" value="EF-G_D2"/>
    <property type="match status" value="1"/>
</dbReference>
<evidence type="ECO:0000313" key="10">
    <source>
        <dbReference type="EMBL" id="CAK9864498.1"/>
    </source>
</evidence>
<dbReference type="NCBIfam" id="TIGR00487">
    <property type="entry name" value="IF-2"/>
    <property type="match status" value="1"/>
</dbReference>
<keyword evidence="3" id="KW-0547">Nucleotide-binding</keyword>
<dbReference type="PRINTS" id="PR00315">
    <property type="entry name" value="ELONGATNFCT"/>
</dbReference>
<sequence length="1131" mass="118643">MAALSVAAVMSASQRNVCLHRLMFAEKEGFGKGVMRCGSDRQEREVVGRMKNDICGVCRCRCSLSPSVRLSAASLSSLRVSCRVSTRRSLLGRGVRSSSSSSSSGCSRGRRHATKCMYTAAALTEASVSTRPVDGGGGDGEDAGGPLPSLASKPVLTMQPPPRKSQDVDIDTPPLKPAPRPVLNLRLKGSPSSSSSSSYSVQQQQEAAATPGSANGSRNDAPGNSELKLGDNIPPPPPRAVPGKNNVAAAVANSGAIDSLGQTLEKVEKLGAGNRSEASRSSRQVGNGAERPRPQATQPGAWRAGDKLRSKAEREQALLAEERPRVSGRSDAEASTSSSAPANGAPTANRPLPLRPPPSLATQAKPILRPRAPSVEAAAAIRPKSSPAGGDEVVRKGPVLRDVGAGPRTASSARTSVNPATATAAAMAVPAKAFTKAPPPKGKEDWRKKANNPSEGVKRRVTARDKESLDVVSADLNIDIPGAPAVRRGGRKMNKASRRAMRAEAAKAAAPVRVDILEVGKEGLSCQELAQKLAINDSEIVKVLFKKGIATTVNQTLDEETVKLICQEFEVEVVEAGSLKVEDMAKKTVEFLDDEDLDHLIARPPVVTIMGHVDHGKTSLLDFIRKSKVAAGEAGGITQGIGAYRVLVQVEGQEQACVFLDTPGHEAFSAMRARGARVTDIAIIVVAADDGVRPQTLEAIAHAKAANVPIVIAINKIDKEGANPDRVMQELSTHGLMPEDWGGDVPMIQVSAVTGANVEVLLETVMLVAELQELKANPDRSAKGTVIEASLDKAKGVLATFLVQNGTIRKGDVVLCGESYGKVRALMDDTGARVDEAGPSTAVQILGLSMVPVAGDEFEVMDTMEEAKIGAAEQAEISRTSRLAAQAGEGKVTLHSFANAVASGQDTGVEQHQLNLILKVDAQGSVEAIREVLQALPQDTVALRFLLQAAGEVSASDIDLAVASNAVVVGFNVGLQPGIQTQADNAGVEIRLYKVIYDLVDDIRKAMEGLLDSVEEEVPIGEAEVRAVFGAGSGKVAGCMVTEGKLVKSCGVRVMRGTMAVHVGLIDSLRRVKEAVKEVGAGLECGVGVNAYNDWQEGDIIFAFNKVAKRRTLEDASVTVTAAVAANSNRQ</sequence>
<dbReference type="InterPro" id="IPR005225">
    <property type="entry name" value="Small_GTP-bd"/>
</dbReference>
<evidence type="ECO:0000256" key="2">
    <source>
        <dbReference type="ARBA" id="ARBA00022540"/>
    </source>
</evidence>
<dbReference type="SUPFAM" id="SSF52156">
    <property type="entry name" value="Initiation factor IF2/eIF5b, domain 3"/>
    <property type="match status" value="1"/>
</dbReference>
<dbReference type="PANTHER" id="PTHR43381:SF5">
    <property type="entry name" value="TR-TYPE G DOMAIN-CONTAINING PROTEIN"/>
    <property type="match status" value="1"/>
</dbReference>
<keyword evidence="11" id="KW-1185">Reference proteome</keyword>
<accession>A0ABP1APL7</accession>
<dbReference type="InterPro" id="IPR036925">
    <property type="entry name" value="TIF_IF2_dom3_sf"/>
</dbReference>
<gene>
    <name evidence="10" type="ORF">CSSPJE1EN2_LOCUS7493</name>
</gene>
<feature type="compositionally biased region" description="Low complexity" evidence="8">
    <location>
        <begin position="190"/>
        <end position="205"/>
    </location>
</feature>
<evidence type="ECO:0000313" key="11">
    <source>
        <dbReference type="Proteomes" id="UP001497522"/>
    </source>
</evidence>
<reference evidence="10" key="1">
    <citation type="submission" date="2024-03" db="EMBL/GenBank/DDBJ databases">
        <authorList>
            <consortium name="ELIXIR-Norway"/>
            <consortium name="Elixir Norway"/>
        </authorList>
    </citation>
    <scope>NUCLEOTIDE SEQUENCE</scope>
</reference>
<dbReference type="InterPro" id="IPR044145">
    <property type="entry name" value="IF2_II"/>
</dbReference>
<dbReference type="Gene3D" id="3.40.50.10050">
    <property type="entry name" value="Translation initiation factor IF- 2, domain 3"/>
    <property type="match status" value="1"/>
</dbReference>
<evidence type="ECO:0000256" key="3">
    <source>
        <dbReference type="ARBA" id="ARBA00022741"/>
    </source>
</evidence>
<feature type="compositionally biased region" description="Polar residues" evidence="8">
    <location>
        <begin position="409"/>
        <end position="418"/>
    </location>
</feature>
<dbReference type="SUPFAM" id="SSF50447">
    <property type="entry name" value="Translation proteins"/>
    <property type="match status" value="2"/>
</dbReference>
<evidence type="ECO:0000256" key="6">
    <source>
        <dbReference type="ARBA" id="ARBA00025162"/>
    </source>
</evidence>
<feature type="compositionally biased region" description="Basic and acidic residues" evidence="8">
    <location>
        <begin position="304"/>
        <end position="332"/>
    </location>
</feature>
<organism evidence="10 11">
    <name type="scientific">Sphagnum jensenii</name>
    <dbReference type="NCBI Taxonomy" id="128206"/>
    <lineage>
        <taxon>Eukaryota</taxon>
        <taxon>Viridiplantae</taxon>
        <taxon>Streptophyta</taxon>
        <taxon>Embryophyta</taxon>
        <taxon>Bryophyta</taxon>
        <taxon>Sphagnophytina</taxon>
        <taxon>Sphagnopsida</taxon>
        <taxon>Sphagnales</taxon>
        <taxon>Sphagnaceae</taxon>
        <taxon>Sphagnum</taxon>
    </lineage>
</organism>
<dbReference type="PANTHER" id="PTHR43381">
    <property type="entry name" value="TRANSLATION INITIATION FACTOR IF-2-RELATED"/>
    <property type="match status" value="1"/>
</dbReference>
<dbReference type="SUPFAM" id="SSF52540">
    <property type="entry name" value="P-loop containing nucleoside triphosphate hydrolases"/>
    <property type="match status" value="1"/>
</dbReference>
<feature type="region of interest" description="Disordered" evidence="8">
    <location>
        <begin position="129"/>
        <end position="247"/>
    </location>
</feature>
<dbReference type="Pfam" id="PF00009">
    <property type="entry name" value="GTP_EFTU"/>
    <property type="match status" value="1"/>
</dbReference>
<comment type="function">
    <text evidence="6">One of the essential components for the initiation of protein synthesis. Protects formylmethionyl-tRNA from spontaneous hydrolysis and promotes its binding to the 30S ribosomal subunits. Also involved in the hydrolysis of GTP during the formation of the 70S ribosomal complex.</text>
</comment>
<dbReference type="HAMAP" id="MF_00100_B">
    <property type="entry name" value="IF_2_B"/>
    <property type="match status" value="1"/>
</dbReference>